<organism evidence="1 2">
    <name type="scientific">Pseudomonas arcuscaelestis</name>
    <dbReference type="NCBI Taxonomy" id="2710591"/>
    <lineage>
        <taxon>Bacteria</taxon>
        <taxon>Pseudomonadati</taxon>
        <taxon>Pseudomonadota</taxon>
        <taxon>Gammaproteobacteria</taxon>
        <taxon>Pseudomonadales</taxon>
        <taxon>Pseudomonadaceae</taxon>
        <taxon>Pseudomonas</taxon>
    </lineage>
</organism>
<evidence type="ECO:0000313" key="1">
    <source>
        <dbReference type="EMBL" id="MBM5458957.1"/>
    </source>
</evidence>
<reference evidence="1 2" key="1">
    <citation type="submission" date="2020-08" db="EMBL/GenBank/DDBJ databases">
        <title>Description of novel Pseudomonas species.</title>
        <authorList>
            <person name="Duman M."/>
            <person name="Mulet M."/>
            <person name="Altun S."/>
            <person name="Saticioglu I.B."/>
            <person name="Lalucat J."/>
            <person name="Garcia-Valdes E."/>
        </authorList>
    </citation>
    <scope>NUCLEOTIDE SEQUENCE [LARGE SCALE GENOMIC DNA]</scope>
    <source>
        <strain evidence="1 2">P66</strain>
    </source>
</reference>
<dbReference type="Proteomes" id="UP000745663">
    <property type="component" value="Unassembled WGS sequence"/>
</dbReference>
<sequence length="125" mass="14065">MYSHLSKLSPNFVADQGFSFESHFRYGAECILARPEAPKLYFPDSMPLEFVRDTIETWNVALKGYYPGAGYYAFSQEEEMANPGYHVLVLFADGSFCSSFMGNVVNETLPPSLGGSMRQYFSKRG</sequence>
<comment type="caution">
    <text evidence="1">The sequence shown here is derived from an EMBL/GenBank/DDBJ whole genome shotgun (WGS) entry which is preliminary data.</text>
</comment>
<proteinExistence type="predicted"/>
<dbReference type="EMBL" id="JACOPV010000009">
    <property type="protein sequence ID" value="MBM5458957.1"/>
    <property type="molecule type" value="Genomic_DNA"/>
</dbReference>
<gene>
    <name evidence="1" type="ORF">H8F21_15425</name>
</gene>
<accession>A0ABS2BZ99</accession>
<dbReference type="RefSeq" id="WP_203584875.1">
    <property type="nucleotide sequence ID" value="NZ_JACOPV010000009.1"/>
</dbReference>
<protein>
    <submittedName>
        <fullName evidence="1">Uncharacterized protein</fullName>
    </submittedName>
</protein>
<keyword evidence="2" id="KW-1185">Reference proteome</keyword>
<evidence type="ECO:0000313" key="2">
    <source>
        <dbReference type="Proteomes" id="UP000745663"/>
    </source>
</evidence>
<name>A0ABS2BZ99_9PSED</name>